<dbReference type="EMBL" id="KN882043">
    <property type="protein sequence ID" value="KIY46122.1"/>
    <property type="molecule type" value="Genomic_DNA"/>
</dbReference>
<dbReference type="Proteomes" id="UP000054144">
    <property type="component" value="Unassembled WGS sequence"/>
</dbReference>
<dbReference type="PROSITE" id="PS50294">
    <property type="entry name" value="WD_REPEATS_REGION"/>
    <property type="match status" value="1"/>
</dbReference>
<dbReference type="GO" id="GO:1905786">
    <property type="term" value="P:positive regulation of anaphase-promoting complex-dependent catabolic process"/>
    <property type="evidence" value="ECO:0007669"/>
    <property type="project" value="TreeGrafter"/>
</dbReference>
<dbReference type="InterPro" id="IPR015943">
    <property type="entry name" value="WD40/YVTN_repeat-like_dom_sf"/>
</dbReference>
<dbReference type="PROSITE" id="PS50082">
    <property type="entry name" value="WD_REPEATS_2"/>
    <property type="match status" value="1"/>
</dbReference>
<dbReference type="SUPFAM" id="SSF50978">
    <property type="entry name" value="WD40 repeat-like"/>
    <property type="match status" value="1"/>
</dbReference>
<protein>
    <submittedName>
        <fullName evidence="7">WD40 repeat-like protein</fullName>
    </submittedName>
</protein>
<accession>A0A0D7A515</accession>
<reference evidence="7 8" key="1">
    <citation type="journal article" date="2015" name="Fungal Genet. Biol.">
        <title>Evolution of novel wood decay mechanisms in Agaricales revealed by the genome sequences of Fistulina hepatica and Cylindrobasidium torrendii.</title>
        <authorList>
            <person name="Floudas D."/>
            <person name="Held B.W."/>
            <person name="Riley R."/>
            <person name="Nagy L.G."/>
            <person name="Koehler G."/>
            <person name="Ransdell A.S."/>
            <person name="Younus H."/>
            <person name="Chow J."/>
            <person name="Chiniquy J."/>
            <person name="Lipzen A."/>
            <person name="Tritt A."/>
            <person name="Sun H."/>
            <person name="Haridas S."/>
            <person name="LaButti K."/>
            <person name="Ohm R.A."/>
            <person name="Kues U."/>
            <person name="Blanchette R.A."/>
            <person name="Grigoriev I.V."/>
            <person name="Minto R.E."/>
            <person name="Hibbett D.S."/>
        </authorList>
    </citation>
    <scope>NUCLEOTIDE SEQUENCE [LARGE SCALE GENOMIC DNA]</scope>
    <source>
        <strain evidence="7 8">ATCC 64428</strain>
    </source>
</reference>
<comment type="similarity">
    <text evidence="1">Belongs to the WD repeat CDC20/Fizzy family.</text>
</comment>
<evidence type="ECO:0000313" key="7">
    <source>
        <dbReference type="EMBL" id="KIY46122.1"/>
    </source>
</evidence>
<proteinExistence type="inferred from homology"/>
<evidence type="ECO:0000256" key="4">
    <source>
        <dbReference type="ARBA" id="ARBA00023306"/>
    </source>
</evidence>
<dbReference type="GO" id="GO:0010997">
    <property type="term" value="F:anaphase-promoting complex binding"/>
    <property type="evidence" value="ECO:0007669"/>
    <property type="project" value="InterPro"/>
</dbReference>
<dbReference type="InterPro" id="IPR001680">
    <property type="entry name" value="WD40_rpt"/>
</dbReference>
<name>A0A0D7A515_9AGAR</name>
<evidence type="ECO:0000256" key="1">
    <source>
        <dbReference type="ARBA" id="ARBA00006445"/>
    </source>
</evidence>
<feature type="domain" description="CDC20/Fizzy WD40" evidence="6">
    <location>
        <begin position="214"/>
        <end position="524"/>
    </location>
</feature>
<dbReference type="InterPro" id="IPR036322">
    <property type="entry name" value="WD40_repeat_dom_sf"/>
</dbReference>
<dbReference type="OrthoDB" id="10263272at2759"/>
<dbReference type="Gene3D" id="2.130.10.10">
    <property type="entry name" value="YVTN repeat-like/Quinoprotein amine dehydrogenase"/>
    <property type="match status" value="1"/>
</dbReference>
<dbReference type="GO" id="GO:1990757">
    <property type="term" value="F:ubiquitin ligase activator activity"/>
    <property type="evidence" value="ECO:0007669"/>
    <property type="project" value="TreeGrafter"/>
</dbReference>
<evidence type="ECO:0000256" key="3">
    <source>
        <dbReference type="ARBA" id="ARBA00022737"/>
    </source>
</evidence>
<evidence type="ECO:0000259" key="6">
    <source>
        <dbReference type="Pfam" id="PF24807"/>
    </source>
</evidence>
<dbReference type="InterPro" id="IPR019775">
    <property type="entry name" value="WD40_repeat_CS"/>
</dbReference>
<dbReference type="Pfam" id="PF24807">
    <property type="entry name" value="WD40_CDC20-Fz"/>
    <property type="match status" value="1"/>
</dbReference>
<dbReference type="InterPro" id="IPR033010">
    <property type="entry name" value="Cdc20/Fizzy"/>
</dbReference>
<gene>
    <name evidence="7" type="ORF">FISHEDRAFT_75965</name>
</gene>
<evidence type="ECO:0000256" key="2">
    <source>
        <dbReference type="ARBA" id="ARBA00022574"/>
    </source>
</evidence>
<sequence>MSGFSNTTFGKRLRTANVSDENRAPSRLRKRVNVGAGGVQEPSRSSMSLASIKTNVIAKAAPTKQTSEESLLPAGLSWDDRFLPSRDAGDLRTSYNIDKDTDRLPLTMIPSNFNARREEANEAFSDVLREEVIPSHPSSPTLAEGMPYVRKRKSSLFSFKTPNKAHPIGSPKVQLDKPTDETYSLSPVRNATRIRLERPRCQSYDLPTTPFRVLDAPSLMEDFYLNILDWSATNVLAVGLEDAVYLWRGDDASVTKLCDFTACADSIASVSWVQKGSTLAVGTLSGRLHLYDGDTLRIVRTYDSAHDERIGVLAWNDNVLSSGSRDHLVYYRDVREQGVQPFRRSTGHRMEVCGLRWNDAGLLASGGNDNRVCIWDVRGSSRSYDDRPLWKFEEHTGAVKALAWAPHVRGLLASGGGTNDRHIRFWNTGNGRMLEEIDTGSQICNLGWSQVSHELVSTHGYASTSISNQICVWKYAGTNLPGKSEIVRSFCGHLSRVLYLAMSPDGQSIVTGAGGMFDSTLRFWHAFHKGDDDHRKGKESKLDYSRLIR</sequence>
<dbReference type="SMART" id="SM00320">
    <property type="entry name" value="WD40"/>
    <property type="match status" value="6"/>
</dbReference>
<dbReference type="PROSITE" id="PS00678">
    <property type="entry name" value="WD_REPEATS_1"/>
    <property type="match status" value="1"/>
</dbReference>
<dbReference type="AlphaFoldDB" id="A0A0D7A515"/>
<organism evidence="7 8">
    <name type="scientific">Fistulina hepatica ATCC 64428</name>
    <dbReference type="NCBI Taxonomy" id="1128425"/>
    <lineage>
        <taxon>Eukaryota</taxon>
        <taxon>Fungi</taxon>
        <taxon>Dikarya</taxon>
        <taxon>Basidiomycota</taxon>
        <taxon>Agaricomycotina</taxon>
        <taxon>Agaricomycetes</taxon>
        <taxon>Agaricomycetidae</taxon>
        <taxon>Agaricales</taxon>
        <taxon>Fistulinaceae</taxon>
        <taxon>Fistulina</taxon>
    </lineage>
</organism>
<keyword evidence="2 5" id="KW-0853">WD repeat</keyword>
<dbReference type="PANTHER" id="PTHR19918:SF1">
    <property type="entry name" value="FIZZY-RELATED PROTEIN HOMOLOG"/>
    <property type="match status" value="1"/>
</dbReference>
<evidence type="ECO:0000256" key="5">
    <source>
        <dbReference type="PROSITE-ProRule" id="PRU00221"/>
    </source>
</evidence>
<keyword evidence="8" id="KW-1185">Reference proteome</keyword>
<dbReference type="PANTHER" id="PTHR19918">
    <property type="entry name" value="CELL DIVISION CYCLE 20 CDC20 FIZZY -RELATED"/>
    <property type="match status" value="1"/>
</dbReference>
<keyword evidence="4" id="KW-0131">Cell cycle</keyword>
<dbReference type="InterPro" id="IPR056150">
    <property type="entry name" value="WD40_CDC20-Fz"/>
</dbReference>
<dbReference type="GO" id="GO:0005680">
    <property type="term" value="C:anaphase-promoting complex"/>
    <property type="evidence" value="ECO:0007669"/>
    <property type="project" value="TreeGrafter"/>
</dbReference>
<feature type="repeat" description="WD" evidence="5">
    <location>
        <begin position="345"/>
        <end position="385"/>
    </location>
</feature>
<keyword evidence="3" id="KW-0677">Repeat</keyword>
<evidence type="ECO:0000313" key="8">
    <source>
        <dbReference type="Proteomes" id="UP000054144"/>
    </source>
</evidence>
<dbReference type="GO" id="GO:0031145">
    <property type="term" value="P:anaphase-promoting complex-dependent catabolic process"/>
    <property type="evidence" value="ECO:0007669"/>
    <property type="project" value="TreeGrafter"/>
</dbReference>